<dbReference type="Gene3D" id="2.102.10.10">
    <property type="entry name" value="Rieske [2Fe-2S] iron-sulphur domain"/>
    <property type="match status" value="1"/>
</dbReference>
<evidence type="ECO:0000313" key="11">
    <source>
        <dbReference type="Proteomes" id="UP000241769"/>
    </source>
</evidence>
<dbReference type="InterPro" id="IPR006652">
    <property type="entry name" value="Kelch_1"/>
</dbReference>
<dbReference type="InterPro" id="IPR011333">
    <property type="entry name" value="SKP1/BTB/POZ_sf"/>
</dbReference>
<dbReference type="InterPro" id="IPR009078">
    <property type="entry name" value="Ferritin-like_SF"/>
</dbReference>
<dbReference type="Pfam" id="PF00355">
    <property type="entry name" value="Rieske"/>
    <property type="match status" value="1"/>
</dbReference>
<dbReference type="InterPro" id="IPR015915">
    <property type="entry name" value="Kelch-typ_b-propeller"/>
</dbReference>
<dbReference type="Pfam" id="PF24981">
    <property type="entry name" value="Beta-prop_ATRN-LZTR1"/>
    <property type="match status" value="1"/>
</dbReference>
<name>A0A2P6MZ69_9EUKA</name>
<keyword evidence="2" id="KW-0001">2Fe-2S</keyword>
<dbReference type="SUPFAM" id="SSF54695">
    <property type="entry name" value="POZ domain"/>
    <property type="match status" value="1"/>
</dbReference>
<dbReference type="Proteomes" id="UP000241769">
    <property type="component" value="Unassembled WGS sequence"/>
</dbReference>
<dbReference type="EMBL" id="MDYQ01000289">
    <property type="protein sequence ID" value="PRP76983.1"/>
    <property type="molecule type" value="Genomic_DNA"/>
</dbReference>
<keyword evidence="5" id="KW-0408">Iron</keyword>
<feature type="domain" description="Rieske" evidence="9">
    <location>
        <begin position="549"/>
        <end position="635"/>
    </location>
</feature>
<keyword evidence="7" id="KW-0175">Coiled coil</keyword>
<evidence type="ECO:0000256" key="8">
    <source>
        <dbReference type="SAM" id="MobiDB-lite"/>
    </source>
</evidence>
<sequence>MPHKEAETPTSDSPGVDIAVNNSDFGPHNRIEAMKSPVANTNKGSMLHEWIVFQTKTLQKVFEKLMNEGNTEAVQAVQNFQRTIERKAIELDERESTVRGKEQNWSETMSWLNKLQRQNSTTIRLNVGGTIFTTTVSTLTSQPNSRLCGLFSGTMELTKMDDGCYFFDRSPSLFSQILDWLRSGEIPHTKSTSHRRALLVEAEYYGLDRLVRVIDFDGTFRARRRLFCMHHTPQPELIGLLDISTMGLQSTPMMPNPKKNFSILSFKGQVFVSGGRDKNGATTSADVFDPNTNSWSQICPMNCERENHSSASYVNHIYVTGGRSNVSTGGKKVMAAVNEVERYNGSINTWEKVTPMISHRESHAMVQSGELLYSIGGMNSEGVALDTVEYYDIRDGQWHSVANMRETRYNHSAISHGEYIYVVGGVVDGVTSARATRYHTTKNHWETIPPMTSSRWGTHGMYIDDRWIYVCGGNEQTEATFERIDTEDVHSGWEARGKGQPKDLLILLRFGHEYEEHTQIAKTVGKDVILKHHMAVCVGKKSEFTERTYLTIHGTEESSSDNIAPPQETLELVLFKLDDDKFYCMETVCPHSGGNLAVVICPYHEFEFSLNDGNSTHGFKACTYDVTEDGDDISIHTGLRSDLKLIVEKRPVDMTTGRRRKKKANEDCKEIEREVERMGIQETPRTLVEWAVLVLNTSDPIQKVATSREAGKLWNEGKIDHVTGSIVNGCQARTLRNHLLCSSCLMIITLNVVPIGKEGKRGKGGTEASRIALLHSLANIEQWAIDLAWDIVARFAGTRTLGSDLPLPREFFTDFIKVALDESKHFTILNERMKALGSEFGALPVHNGLWESATTTSHDLLCRLAIVHMVHEARGLDVNPATIAKFERAKDEESVKTLKIIHDDEITHVGAGHKWFAWMCENSVPPIDKVEHFQALVRKYFRGPLKPPFNEEDRRKAGLSEEWYMPLTKK</sequence>
<dbReference type="PANTHER" id="PTHR42782">
    <property type="entry name" value="SI:CH73-314G15.3"/>
    <property type="match status" value="1"/>
</dbReference>
<evidence type="ECO:0000256" key="7">
    <source>
        <dbReference type="SAM" id="Coils"/>
    </source>
</evidence>
<dbReference type="SMART" id="SM00612">
    <property type="entry name" value="Kelch"/>
    <property type="match status" value="4"/>
</dbReference>
<dbReference type="SUPFAM" id="SSF47240">
    <property type="entry name" value="Ferritin-like"/>
    <property type="match status" value="1"/>
</dbReference>
<keyword evidence="3" id="KW-0479">Metal-binding</keyword>
<keyword evidence="1" id="KW-0880">Kelch repeat</keyword>
<dbReference type="Gene3D" id="2.120.10.80">
    <property type="entry name" value="Kelch-type beta propeller"/>
    <property type="match status" value="2"/>
</dbReference>
<dbReference type="CDD" id="cd00657">
    <property type="entry name" value="Ferritin_like"/>
    <property type="match status" value="1"/>
</dbReference>
<dbReference type="SUPFAM" id="SSF117281">
    <property type="entry name" value="Kelch motif"/>
    <property type="match status" value="1"/>
</dbReference>
<proteinExistence type="predicted"/>
<keyword evidence="6" id="KW-0411">Iron-sulfur</keyword>
<reference evidence="10 11" key="1">
    <citation type="journal article" date="2018" name="Genome Biol. Evol.">
        <title>Multiple Roots of Fruiting Body Formation in Amoebozoa.</title>
        <authorList>
            <person name="Hillmann F."/>
            <person name="Forbes G."/>
            <person name="Novohradska S."/>
            <person name="Ferling I."/>
            <person name="Riege K."/>
            <person name="Groth M."/>
            <person name="Westermann M."/>
            <person name="Marz M."/>
            <person name="Spaller T."/>
            <person name="Winckler T."/>
            <person name="Schaap P."/>
            <person name="Glockner G."/>
        </authorList>
    </citation>
    <scope>NUCLEOTIDE SEQUENCE [LARGE SCALE GENOMIC DNA]</scope>
    <source>
        <strain evidence="10 11">Jena</strain>
    </source>
</reference>
<dbReference type="InterPro" id="IPR003131">
    <property type="entry name" value="T1-type_BTB"/>
</dbReference>
<dbReference type="CDD" id="cd18316">
    <property type="entry name" value="BTB_POZ_KCTD-like"/>
    <property type="match status" value="1"/>
</dbReference>
<dbReference type="GO" id="GO:0051260">
    <property type="term" value="P:protein homooligomerization"/>
    <property type="evidence" value="ECO:0007669"/>
    <property type="project" value="InterPro"/>
</dbReference>
<evidence type="ECO:0000256" key="2">
    <source>
        <dbReference type="ARBA" id="ARBA00022714"/>
    </source>
</evidence>
<dbReference type="GO" id="GO:0051537">
    <property type="term" value="F:2 iron, 2 sulfur cluster binding"/>
    <property type="evidence" value="ECO:0007669"/>
    <property type="project" value="UniProtKB-KW"/>
</dbReference>
<dbReference type="OrthoDB" id="426882at2759"/>
<keyword evidence="4" id="KW-0677">Repeat</keyword>
<evidence type="ECO:0000313" key="10">
    <source>
        <dbReference type="EMBL" id="PRP76983.1"/>
    </source>
</evidence>
<accession>A0A2P6MZ69</accession>
<gene>
    <name evidence="10" type="ORF">PROFUN_14717</name>
</gene>
<dbReference type="InterPro" id="IPR036922">
    <property type="entry name" value="Rieske_2Fe-2S_sf"/>
</dbReference>
<dbReference type="InterPro" id="IPR007402">
    <property type="entry name" value="DUF455"/>
</dbReference>
<dbReference type="GO" id="GO:0046872">
    <property type="term" value="F:metal ion binding"/>
    <property type="evidence" value="ECO:0007669"/>
    <property type="project" value="UniProtKB-KW"/>
</dbReference>
<evidence type="ECO:0000259" key="9">
    <source>
        <dbReference type="PROSITE" id="PS51296"/>
    </source>
</evidence>
<dbReference type="Gene3D" id="3.30.710.10">
    <property type="entry name" value="Potassium Channel Kv1.1, Chain A"/>
    <property type="match status" value="1"/>
</dbReference>
<dbReference type="InterPro" id="IPR000210">
    <property type="entry name" value="BTB/POZ_dom"/>
</dbReference>
<feature type="coiled-coil region" evidence="7">
    <location>
        <begin position="654"/>
        <end position="681"/>
    </location>
</feature>
<dbReference type="PANTHER" id="PTHR42782:SF2">
    <property type="entry name" value="3-OXOACYL-[ACYL-CARRIER-PROTEIN] SYNTHASE-LIKE PROTEIN"/>
    <property type="match status" value="1"/>
</dbReference>
<dbReference type="AlphaFoldDB" id="A0A2P6MZ69"/>
<dbReference type="InterPro" id="IPR017941">
    <property type="entry name" value="Rieske_2Fe-2S"/>
</dbReference>
<dbReference type="InParanoid" id="A0A2P6MZ69"/>
<dbReference type="SMART" id="SM00225">
    <property type="entry name" value="BTB"/>
    <property type="match status" value="1"/>
</dbReference>
<dbReference type="Pfam" id="PF02214">
    <property type="entry name" value="BTB_2"/>
    <property type="match status" value="1"/>
</dbReference>
<organism evidence="10 11">
    <name type="scientific">Planoprotostelium fungivorum</name>
    <dbReference type="NCBI Taxonomy" id="1890364"/>
    <lineage>
        <taxon>Eukaryota</taxon>
        <taxon>Amoebozoa</taxon>
        <taxon>Evosea</taxon>
        <taxon>Variosea</taxon>
        <taxon>Cavosteliida</taxon>
        <taxon>Cavosteliaceae</taxon>
        <taxon>Planoprotostelium</taxon>
    </lineage>
</organism>
<comment type="caution">
    <text evidence="10">The sequence shown here is derived from an EMBL/GenBank/DDBJ whole genome shotgun (WGS) entry which is preliminary data.</text>
</comment>
<evidence type="ECO:0000256" key="6">
    <source>
        <dbReference type="ARBA" id="ARBA00023014"/>
    </source>
</evidence>
<protein>
    <recommendedName>
        <fullName evidence="9">Rieske domain-containing protein</fullName>
    </recommendedName>
</protein>
<dbReference type="Pfam" id="PF04305">
    <property type="entry name" value="DUF455"/>
    <property type="match status" value="1"/>
</dbReference>
<feature type="region of interest" description="Disordered" evidence="8">
    <location>
        <begin position="1"/>
        <end position="24"/>
    </location>
</feature>
<evidence type="ECO:0000256" key="3">
    <source>
        <dbReference type="ARBA" id="ARBA00022723"/>
    </source>
</evidence>
<keyword evidence="11" id="KW-1185">Reference proteome</keyword>
<dbReference type="STRING" id="1890364.A0A2P6MZ69"/>
<evidence type="ECO:0000256" key="5">
    <source>
        <dbReference type="ARBA" id="ARBA00023004"/>
    </source>
</evidence>
<dbReference type="InterPro" id="IPR056737">
    <property type="entry name" value="Beta-prop_ATRN-MKLN-like"/>
</dbReference>
<dbReference type="SUPFAM" id="SSF50022">
    <property type="entry name" value="ISP domain"/>
    <property type="match status" value="1"/>
</dbReference>
<evidence type="ECO:0000256" key="1">
    <source>
        <dbReference type="ARBA" id="ARBA00022441"/>
    </source>
</evidence>
<dbReference type="PROSITE" id="PS51296">
    <property type="entry name" value="RIESKE"/>
    <property type="match status" value="1"/>
</dbReference>
<dbReference type="CDD" id="cd03467">
    <property type="entry name" value="Rieske"/>
    <property type="match status" value="1"/>
</dbReference>
<evidence type="ECO:0000256" key="4">
    <source>
        <dbReference type="ARBA" id="ARBA00022737"/>
    </source>
</evidence>